<dbReference type="Proteomes" id="UP001054252">
    <property type="component" value="Unassembled WGS sequence"/>
</dbReference>
<dbReference type="EMBL" id="BPVZ01000189">
    <property type="protein sequence ID" value="GKV44995.1"/>
    <property type="molecule type" value="Genomic_DNA"/>
</dbReference>
<reference evidence="2 3" key="1">
    <citation type="journal article" date="2021" name="Commun. Biol.">
        <title>The genome of Shorea leprosula (Dipterocarpaceae) highlights the ecological relevance of drought in aseasonal tropical rainforests.</title>
        <authorList>
            <person name="Ng K.K.S."/>
            <person name="Kobayashi M.J."/>
            <person name="Fawcett J.A."/>
            <person name="Hatakeyama M."/>
            <person name="Paape T."/>
            <person name="Ng C.H."/>
            <person name="Ang C.C."/>
            <person name="Tnah L.H."/>
            <person name="Lee C.T."/>
            <person name="Nishiyama T."/>
            <person name="Sese J."/>
            <person name="O'Brien M.J."/>
            <person name="Copetti D."/>
            <person name="Mohd Noor M.I."/>
            <person name="Ong R.C."/>
            <person name="Putra M."/>
            <person name="Sireger I.Z."/>
            <person name="Indrioko S."/>
            <person name="Kosugi Y."/>
            <person name="Izuno A."/>
            <person name="Isagi Y."/>
            <person name="Lee S.L."/>
            <person name="Shimizu K.K."/>
        </authorList>
    </citation>
    <scope>NUCLEOTIDE SEQUENCE [LARGE SCALE GENOMIC DNA]</scope>
    <source>
        <strain evidence="2">214</strain>
    </source>
</reference>
<evidence type="ECO:0000256" key="1">
    <source>
        <dbReference type="SAM" id="MobiDB-lite"/>
    </source>
</evidence>
<sequence length="40" mass="4406">MKGGSDIQEDASPARVVRVRSTRGQRNHGEVVRNGGIMKR</sequence>
<keyword evidence="3" id="KW-1185">Reference proteome</keyword>
<accession>A0AAV5M5D6</accession>
<organism evidence="2 3">
    <name type="scientific">Rubroshorea leprosula</name>
    <dbReference type="NCBI Taxonomy" id="152421"/>
    <lineage>
        <taxon>Eukaryota</taxon>
        <taxon>Viridiplantae</taxon>
        <taxon>Streptophyta</taxon>
        <taxon>Embryophyta</taxon>
        <taxon>Tracheophyta</taxon>
        <taxon>Spermatophyta</taxon>
        <taxon>Magnoliopsida</taxon>
        <taxon>eudicotyledons</taxon>
        <taxon>Gunneridae</taxon>
        <taxon>Pentapetalae</taxon>
        <taxon>rosids</taxon>
        <taxon>malvids</taxon>
        <taxon>Malvales</taxon>
        <taxon>Dipterocarpaceae</taxon>
        <taxon>Rubroshorea</taxon>
    </lineage>
</organism>
<protein>
    <submittedName>
        <fullName evidence="2">Uncharacterized protein</fullName>
    </submittedName>
</protein>
<gene>
    <name evidence="2" type="ORF">SLEP1_g52130</name>
</gene>
<name>A0AAV5M5D6_9ROSI</name>
<evidence type="ECO:0000313" key="2">
    <source>
        <dbReference type="EMBL" id="GKV44995.1"/>
    </source>
</evidence>
<proteinExistence type="predicted"/>
<feature type="compositionally biased region" description="Basic residues" evidence="1">
    <location>
        <begin position="17"/>
        <end position="26"/>
    </location>
</feature>
<feature type="region of interest" description="Disordered" evidence="1">
    <location>
        <begin position="1"/>
        <end position="40"/>
    </location>
</feature>
<comment type="caution">
    <text evidence="2">The sequence shown here is derived from an EMBL/GenBank/DDBJ whole genome shotgun (WGS) entry which is preliminary data.</text>
</comment>
<evidence type="ECO:0000313" key="3">
    <source>
        <dbReference type="Proteomes" id="UP001054252"/>
    </source>
</evidence>
<dbReference type="AlphaFoldDB" id="A0AAV5M5D6"/>